<keyword evidence="2" id="KW-1003">Cell membrane</keyword>
<dbReference type="Gene3D" id="3.40.50.300">
    <property type="entry name" value="P-loop containing nucleotide triphosphate hydrolases"/>
    <property type="match status" value="1"/>
</dbReference>
<dbReference type="NCBIfam" id="TIGR01189">
    <property type="entry name" value="ccmA"/>
    <property type="match status" value="1"/>
</dbReference>
<dbReference type="NCBIfam" id="NF010061">
    <property type="entry name" value="PRK13538.1"/>
    <property type="match status" value="1"/>
</dbReference>
<dbReference type="GO" id="GO:0017004">
    <property type="term" value="P:cytochrome complex assembly"/>
    <property type="evidence" value="ECO:0007669"/>
    <property type="project" value="UniProtKB-KW"/>
</dbReference>
<keyword evidence="1" id="KW-0813">Transport</keyword>
<evidence type="ECO:0000313" key="10">
    <source>
        <dbReference type="EMBL" id="MBX3891826.1"/>
    </source>
</evidence>
<evidence type="ECO:0000313" key="11">
    <source>
        <dbReference type="Proteomes" id="UP001199322"/>
    </source>
</evidence>
<dbReference type="PROSITE" id="PS00211">
    <property type="entry name" value="ABC_TRANSPORTER_1"/>
    <property type="match status" value="1"/>
</dbReference>
<dbReference type="InterPro" id="IPR003439">
    <property type="entry name" value="ABC_transporter-like_ATP-bd"/>
</dbReference>
<keyword evidence="3" id="KW-0997">Cell inner membrane</keyword>
<name>A0A9Q3LRZ6_RALPI</name>
<dbReference type="Pfam" id="PF00005">
    <property type="entry name" value="ABC_tran"/>
    <property type="match status" value="1"/>
</dbReference>
<dbReference type="Proteomes" id="UP001199322">
    <property type="component" value="Unassembled WGS sequence"/>
</dbReference>
<gene>
    <name evidence="10" type="primary">ccmA</name>
    <name evidence="10" type="ORF">DEE74_18345</name>
</gene>
<dbReference type="InterPro" id="IPR005895">
    <property type="entry name" value="ABC_transptr_haem_export_CcmA"/>
</dbReference>
<accession>A0A9Q3LRZ6</accession>
<evidence type="ECO:0000259" key="9">
    <source>
        <dbReference type="PROSITE" id="PS50893"/>
    </source>
</evidence>
<dbReference type="PANTHER" id="PTHR43499:SF1">
    <property type="entry name" value="ABC TRANSPORTER I FAMILY MEMBER 1"/>
    <property type="match status" value="1"/>
</dbReference>
<dbReference type="InterPro" id="IPR017871">
    <property type="entry name" value="ABC_transporter-like_CS"/>
</dbReference>
<comment type="caution">
    <text evidence="10">The sequence shown here is derived from an EMBL/GenBank/DDBJ whole genome shotgun (WGS) entry which is preliminary data.</text>
</comment>
<dbReference type="RefSeq" id="WP_116575648.1">
    <property type="nucleotide sequence ID" value="NZ_JACBXL010000005.1"/>
</dbReference>
<dbReference type="SMART" id="SM00382">
    <property type="entry name" value="AAA"/>
    <property type="match status" value="1"/>
</dbReference>
<protein>
    <submittedName>
        <fullName evidence="10">Cytochrome c biogenesis heme-transporting ATPase CcmA</fullName>
    </submittedName>
</protein>
<evidence type="ECO:0000256" key="4">
    <source>
        <dbReference type="ARBA" id="ARBA00022741"/>
    </source>
</evidence>
<evidence type="ECO:0000256" key="3">
    <source>
        <dbReference type="ARBA" id="ARBA00022519"/>
    </source>
</evidence>
<evidence type="ECO:0000256" key="7">
    <source>
        <dbReference type="ARBA" id="ARBA00022967"/>
    </source>
</evidence>
<keyword evidence="4" id="KW-0547">Nucleotide-binding</keyword>
<evidence type="ECO:0000256" key="5">
    <source>
        <dbReference type="ARBA" id="ARBA00022748"/>
    </source>
</evidence>
<dbReference type="GO" id="GO:0022857">
    <property type="term" value="F:transmembrane transporter activity"/>
    <property type="evidence" value="ECO:0007669"/>
    <property type="project" value="InterPro"/>
</dbReference>
<reference evidence="10" key="1">
    <citation type="submission" date="2018-06" db="EMBL/GenBank/DDBJ databases">
        <authorList>
            <person name="O'Rourke A."/>
        </authorList>
    </citation>
    <scope>NUCLEOTIDE SEQUENCE</scope>
    <source>
        <strain evidence="10">132550021-3</strain>
    </source>
</reference>
<keyword evidence="6" id="KW-0067">ATP-binding</keyword>
<dbReference type="GO" id="GO:0005524">
    <property type="term" value="F:ATP binding"/>
    <property type="evidence" value="ECO:0007669"/>
    <property type="project" value="UniProtKB-KW"/>
</dbReference>
<dbReference type="InterPro" id="IPR003593">
    <property type="entry name" value="AAA+_ATPase"/>
</dbReference>
<keyword evidence="7" id="KW-1278">Translocase</keyword>
<dbReference type="GO" id="GO:0016887">
    <property type="term" value="F:ATP hydrolysis activity"/>
    <property type="evidence" value="ECO:0007669"/>
    <property type="project" value="InterPro"/>
</dbReference>
<sequence length="210" mass="22290">MLVASQLTFSRAGRRIFRELDLSVSAGELVQVTGANGSGKTTLLRVLCGLLAPASGSLTWHGAPVRSGDAAFLNTLCYVGHTNGIDPDLTVTESLRLAMQLAGLRVSATEPFGIGLALEALELGKLAATPVRKLSQGQRRRVALARLLLARRELWLLDEPIASLDDHAVDLFTAQLDAHLQAGGMAIMATHQLLSRPQGPNRVLRLGGTA</sequence>
<dbReference type="AlphaFoldDB" id="A0A9Q3LRZ6"/>
<proteinExistence type="predicted"/>
<dbReference type="InterPro" id="IPR027417">
    <property type="entry name" value="P-loop_NTPase"/>
</dbReference>
<evidence type="ECO:0000256" key="2">
    <source>
        <dbReference type="ARBA" id="ARBA00022475"/>
    </source>
</evidence>
<dbReference type="PROSITE" id="PS50893">
    <property type="entry name" value="ABC_TRANSPORTER_2"/>
    <property type="match status" value="1"/>
</dbReference>
<dbReference type="SUPFAM" id="SSF52540">
    <property type="entry name" value="P-loop containing nucleoside triphosphate hydrolases"/>
    <property type="match status" value="1"/>
</dbReference>
<evidence type="ECO:0000256" key="6">
    <source>
        <dbReference type="ARBA" id="ARBA00022840"/>
    </source>
</evidence>
<evidence type="ECO:0000256" key="8">
    <source>
        <dbReference type="ARBA" id="ARBA00023136"/>
    </source>
</evidence>
<keyword evidence="5" id="KW-0201">Cytochrome c-type biogenesis</keyword>
<dbReference type="EMBL" id="QGBI01000018">
    <property type="protein sequence ID" value="MBX3891826.1"/>
    <property type="molecule type" value="Genomic_DNA"/>
</dbReference>
<dbReference type="PANTHER" id="PTHR43499">
    <property type="entry name" value="ABC TRANSPORTER I FAMILY MEMBER 1"/>
    <property type="match status" value="1"/>
</dbReference>
<keyword evidence="8" id="KW-0472">Membrane</keyword>
<organism evidence="10 11">
    <name type="scientific">Ralstonia pickettii</name>
    <name type="common">Burkholderia pickettii</name>
    <dbReference type="NCBI Taxonomy" id="329"/>
    <lineage>
        <taxon>Bacteria</taxon>
        <taxon>Pseudomonadati</taxon>
        <taxon>Pseudomonadota</taxon>
        <taxon>Betaproteobacteria</taxon>
        <taxon>Burkholderiales</taxon>
        <taxon>Burkholderiaceae</taxon>
        <taxon>Ralstonia</taxon>
    </lineage>
</organism>
<feature type="domain" description="ABC transporter" evidence="9">
    <location>
        <begin position="2"/>
        <end position="206"/>
    </location>
</feature>
<evidence type="ECO:0000256" key="1">
    <source>
        <dbReference type="ARBA" id="ARBA00022448"/>
    </source>
</evidence>